<evidence type="ECO:0000313" key="19">
    <source>
        <dbReference type="Proteomes" id="UP000092671"/>
    </source>
</evidence>
<feature type="binding site" evidence="14">
    <location>
        <position position="188"/>
    </location>
    <ligand>
        <name>Zn(2+)</name>
        <dbReference type="ChEBI" id="CHEBI:29105"/>
        <label>2</label>
    </ligand>
</feature>
<feature type="binding site" evidence="14">
    <location>
        <position position="221"/>
    </location>
    <ligand>
        <name>Zn(2+)</name>
        <dbReference type="ChEBI" id="CHEBI:29105"/>
        <label>1</label>
    </ligand>
</feature>
<sequence length="399" mass="42542">MSKDFYTILGVDKSADDKEIKKAYRRLAMKYHPDKNPDDPDAESKFKEATMAYEVLSDAKKRATYDRMGHSAFEQGMNNGGFGNAGGFSADDLNDIFGSFFGGGTRGGFGGNAGGGFGDIFGEMFGARNSHGARANKGADLLYQIVLTLEEAATGCKKQITYSTNINCDSCDGKGAKSASDIVSCPTCGGHGQVRMQQGIFVMQQTCPDCHGTGKKIKNPCPDCHGEGTQRKSQTLEVSIPAGVDNGDRVRLSGKGEAGDNGMPNGDLYVETHIKPHEIFTRNGADLHIEVPVSIAVASLGDEVEIPTLGGGRLKIKVAEGTQSGKVLRVRGKGVTTVRGGMQGDLLCKIIVETPTNLTSEQKSLLEQFAKTLDGNNGASAKKKGFFDKIKDEVKDIFD</sequence>
<keyword evidence="8 14" id="KW-0862">Zinc</keyword>
<keyword evidence="4 14" id="KW-0235">DNA replication</keyword>
<dbReference type="NCBIfam" id="NF008035">
    <property type="entry name" value="PRK10767.1"/>
    <property type="match status" value="1"/>
</dbReference>
<dbReference type="Pfam" id="PF00684">
    <property type="entry name" value="DnaJ_CXXCXGXG"/>
    <property type="match status" value="1"/>
</dbReference>
<dbReference type="InterPro" id="IPR018253">
    <property type="entry name" value="DnaJ_domain_CS"/>
</dbReference>
<feature type="binding site" evidence="14">
    <location>
        <position position="224"/>
    </location>
    <ligand>
        <name>Zn(2+)</name>
        <dbReference type="ChEBI" id="CHEBI:29105"/>
        <label>1</label>
    </ligand>
</feature>
<dbReference type="SUPFAM" id="SSF46565">
    <property type="entry name" value="Chaperone J-domain"/>
    <property type="match status" value="1"/>
</dbReference>
<feature type="zinc finger region" description="CR-type" evidence="15">
    <location>
        <begin position="155"/>
        <end position="233"/>
    </location>
</feature>
<evidence type="ECO:0000256" key="5">
    <source>
        <dbReference type="ARBA" id="ARBA00022723"/>
    </source>
</evidence>
<keyword evidence="6 14" id="KW-0677">Repeat</keyword>
<feature type="domain" description="CR-type" evidence="17">
    <location>
        <begin position="155"/>
        <end position="233"/>
    </location>
</feature>
<dbReference type="InterPro" id="IPR012724">
    <property type="entry name" value="DnaJ"/>
</dbReference>
<evidence type="ECO:0000259" key="17">
    <source>
        <dbReference type="PROSITE" id="PS51188"/>
    </source>
</evidence>
<dbReference type="Pfam" id="PF01556">
    <property type="entry name" value="DnaJ_C"/>
    <property type="match status" value="1"/>
</dbReference>
<accession>A0A1B8PJX3</accession>
<feature type="binding site" evidence="14">
    <location>
        <position position="185"/>
    </location>
    <ligand>
        <name>Zn(2+)</name>
        <dbReference type="ChEBI" id="CHEBI:29105"/>
        <label>2</label>
    </ligand>
</feature>
<dbReference type="GO" id="GO:0008270">
    <property type="term" value="F:zinc ion binding"/>
    <property type="evidence" value="ECO:0007669"/>
    <property type="project" value="UniProtKB-UniRule"/>
</dbReference>
<evidence type="ECO:0000259" key="16">
    <source>
        <dbReference type="PROSITE" id="PS50076"/>
    </source>
</evidence>
<dbReference type="GO" id="GO:0005737">
    <property type="term" value="C:cytoplasm"/>
    <property type="evidence" value="ECO:0007669"/>
    <property type="project" value="UniProtKB-SubCell"/>
</dbReference>
<dbReference type="InterPro" id="IPR002939">
    <property type="entry name" value="DnaJ_C"/>
</dbReference>
<evidence type="ECO:0000256" key="10">
    <source>
        <dbReference type="ARBA" id="ARBA00023186"/>
    </source>
</evidence>
<keyword evidence="10 14" id="KW-0143">Chaperone</keyword>
<evidence type="ECO:0000256" key="14">
    <source>
        <dbReference type="HAMAP-Rule" id="MF_01152"/>
    </source>
</evidence>
<dbReference type="PRINTS" id="PR00625">
    <property type="entry name" value="JDOMAIN"/>
</dbReference>
<dbReference type="Pfam" id="PF00226">
    <property type="entry name" value="DnaJ"/>
    <property type="match status" value="1"/>
</dbReference>
<feature type="repeat" description="CXXCXGXG motif" evidence="14">
    <location>
        <begin position="207"/>
        <end position="214"/>
    </location>
</feature>
<feature type="binding site" evidence="14">
    <location>
        <position position="168"/>
    </location>
    <ligand>
        <name>Zn(2+)</name>
        <dbReference type="ChEBI" id="CHEBI:29105"/>
        <label>1</label>
    </ligand>
</feature>
<feature type="repeat" description="CXXCXGXG motif" evidence="14">
    <location>
        <begin position="185"/>
        <end position="192"/>
    </location>
</feature>
<comment type="caution">
    <text evidence="18">The sequence shown here is derived from an EMBL/GenBank/DDBJ whole genome shotgun (WGS) entry which is preliminary data.</text>
</comment>
<dbReference type="GO" id="GO:0006260">
    <property type="term" value="P:DNA replication"/>
    <property type="evidence" value="ECO:0007669"/>
    <property type="project" value="UniProtKB-KW"/>
</dbReference>
<dbReference type="NCBIfam" id="TIGR02349">
    <property type="entry name" value="DnaJ_bact"/>
    <property type="match status" value="1"/>
</dbReference>
<dbReference type="Gene3D" id="1.10.287.110">
    <property type="entry name" value="DnaJ domain"/>
    <property type="match status" value="1"/>
</dbReference>
<reference evidence="18 19" key="1">
    <citation type="submission" date="2016-06" db="EMBL/GenBank/DDBJ databases">
        <title>Draft genome of Moraxella nonliquefaciens CCUG 60284.</title>
        <authorList>
            <person name="Salva-Serra F."/>
            <person name="Engstrom-Jakobsson H."/>
            <person name="Thorell K."/>
            <person name="Gonzales-Siles L."/>
            <person name="Karlsson R."/>
            <person name="Boulund F."/>
            <person name="Engstrand L."/>
            <person name="Kristiansson E."/>
            <person name="Moore E."/>
        </authorList>
    </citation>
    <scope>NUCLEOTIDE SEQUENCE [LARGE SCALE GENOMIC DNA]</scope>
    <source>
        <strain evidence="18 19">CCUG 60284</strain>
    </source>
</reference>
<dbReference type="CDD" id="cd06257">
    <property type="entry name" value="DnaJ"/>
    <property type="match status" value="1"/>
</dbReference>
<feature type="binding site" evidence="14">
    <location>
        <position position="210"/>
    </location>
    <ligand>
        <name>Zn(2+)</name>
        <dbReference type="ChEBI" id="CHEBI:29105"/>
        <label>2</label>
    </ligand>
</feature>
<proteinExistence type="inferred from homology"/>
<feature type="repeat" description="CXXCXGXG motif" evidence="14">
    <location>
        <begin position="168"/>
        <end position="175"/>
    </location>
</feature>
<dbReference type="EMBL" id="LZDN01000012">
    <property type="protein sequence ID" value="OBX50793.1"/>
    <property type="molecule type" value="Genomic_DNA"/>
</dbReference>
<dbReference type="PANTHER" id="PTHR43096:SF48">
    <property type="entry name" value="CHAPERONE PROTEIN DNAJ"/>
    <property type="match status" value="1"/>
</dbReference>
<dbReference type="Proteomes" id="UP000092671">
    <property type="component" value="Unassembled WGS sequence"/>
</dbReference>
<feature type="domain" description="J" evidence="16">
    <location>
        <begin position="4"/>
        <end position="69"/>
    </location>
</feature>
<dbReference type="InterPro" id="IPR036869">
    <property type="entry name" value="J_dom_sf"/>
</dbReference>
<dbReference type="FunFam" id="2.10.230.10:FF:000002">
    <property type="entry name" value="Molecular chaperone DnaJ"/>
    <property type="match status" value="1"/>
</dbReference>
<dbReference type="GO" id="GO:0031072">
    <property type="term" value="F:heat shock protein binding"/>
    <property type="evidence" value="ECO:0007669"/>
    <property type="project" value="InterPro"/>
</dbReference>
<dbReference type="GO" id="GO:0051082">
    <property type="term" value="F:unfolded protein binding"/>
    <property type="evidence" value="ECO:0007669"/>
    <property type="project" value="UniProtKB-UniRule"/>
</dbReference>
<keyword evidence="9 14" id="KW-0346">Stress response</keyword>
<evidence type="ECO:0000256" key="9">
    <source>
        <dbReference type="ARBA" id="ARBA00023016"/>
    </source>
</evidence>
<dbReference type="GO" id="GO:0042026">
    <property type="term" value="P:protein refolding"/>
    <property type="evidence" value="ECO:0007669"/>
    <property type="project" value="TreeGrafter"/>
</dbReference>
<dbReference type="SMART" id="SM00271">
    <property type="entry name" value="DnaJ"/>
    <property type="match status" value="1"/>
</dbReference>
<dbReference type="FunFam" id="1.10.287.110:FF:000034">
    <property type="entry name" value="Chaperone protein DnaJ"/>
    <property type="match status" value="1"/>
</dbReference>
<comment type="similarity">
    <text evidence="12 14">Belongs to the DnaJ family.</text>
</comment>
<dbReference type="OrthoDB" id="9779889at2"/>
<dbReference type="PROSITE" id="PS50076">
    <property type="entry name" value="DNAJ_2"/>
    <property type="match status" value="1"/>
</dbReference>
<evidence type="ECO:0000256" key="7">
    <source>
        <dbReference type="ARBA" id="ARBA00022771"/>
    </source>
</evidence>
<evidence type="ECO:0000256" key="12">
    <source>
        <dbReference type="ARBA" id="ARBA00061004"/>
    </source>
</evidence>
<protein>
    <recommendedName>
        <fullName evidence="13 14">Chaperone protein DnaJ</fullName>
    </recommendedName>
</protein>
<organism evidence="18 19">
    <name type="scientific">Moraxella nonliquefaciens</name>
    <dbReference type="NCBI Taxonomy" id="478"/>
    <lineage>
        <taxon>Bacteria</taxon>
        <taxon>Pseudomonadati</taxon>
        <taxon>Pseudomonadota</taxon>
        <taxon>Gammaproteobacteria</taxon>
        <taxon>Moraxellales</taxon>
        <taxon>Moraxellaceae</taxon>
        <taxon>Moraxella</taxon>
    </lineage>
</organism>
<comment type="subunit">
    <text evidence="2 14">Homodimer.</text>
</comment>
<evidence type="ECO:0000256" key="11">
    <source>
        <dbReference type="ARBA" id="ARBA00053423"/>
    </source>
</evidence>
<comment type="domain">
    <text evidence="14">The J domain is necessary and sufficient to stimulate DnaK ATPase activity. Zinc center 1 plays an important role in the autonomous, DnaK-independent chaperone activity of DnaJ. Zinc center 2 is essential for interaction with DnaK and for DnaJ activity.</text>
</comment>
<dbReference type="PROSITE" id="PS51188">
    <property type="entry name" value="ZF_CR"/>
    <property type="match status" value="1"/>
</dbReference>
<dbReference type="SUPFAM" id="SSF49493">
    <property type="entry name" value="HSP40/DnaJ peptide-binding domain"/>
    <property type="match status" value="2"/>
</dbReference>
<dbReference type="PROSITE" id="PS00636">
    <property type="entry name" value="DNAJ_1"/>
    <property type="match status" value="1"/>
</dbReference>
<dbReference type="InterPro" id="IPR001305">
    <property type="entry name" value="HSP_DnaJ_Cys-rich_dom"/>
</dbReference>
<dbReference type="SUPFAM" id="SSF57938">
    <property type="entry name" value="DnaJ/Hsp40 cysteine-rich domain"/>
    <property type="match status" value="1"/>
</dbReference>
<feature type="repeat" description="CXXCXGXG motif" evidence="14">
    <location>
        <begin position="221"/>
        <end position="228"/>
    </location>
</feature>
<dbReference type="PANTHER" id="PTHR43096">
    <property type="entry name" value="DNAJ HOMOLOG 1, MITOCHONDRIAL-RELATED"/>
    <property type="match status" value="1"/>
</dbReference>
<gene>
    <name evidence="14" type="primary">dnaJ</name>
    <name evidence="18" type="ORF">A9Z60_02520</name>
</gene>
<evidence type="ECO:0000256" key="13">
    <source>
        <dbReference type="ARBA" id="ARBA00067609"/>
    </source>
</evidence>
<feature type="binding site" evidence="14">
    <location>
        <position position="171"/>
    </location>
    <ligand>
        <name>Zn(2+)</name>
        <dbReference type="ChEBI" id="CHEBI:29105"/>
        <label>1</label>
    </ligand>
</feature>
<dbReference type="InterPro" id="IPR036410">
    <property type="entry name" value="HSP_DnaJ_Cys-rich_dom_sf"/>
</dbReference>
<evidence type="ECO:0000256" key="15">
    <source>
        <dbReference type="PROSITE-ProRule" id="PRU00546"/>
    </source>
</evidence>
<evidence type="ECO:0000256" key="2">
    <source>
        <dbReference type="ARBA" id="ARBA00011738"/>
    </source>
</evidence>
<evidence type="ECO:0000256" key="3">
    <source>
        <dbReference type="ARBA" id="ARBA00022490"/>
    </source>
</evidence>
<dbReference type="RefSeq" id="WP_066884853.1">
    <property type="nucleotide sequence ID" value="NZ_JAKREH010000007.1"/>
</dbReference>
<dbReference type="AlphaFoldDB" id="A0A1B8PJX3"/>
<evidence type="ECO:0000256" key="8">
    <source>
        <dbReference type="ARBA" id="ARBA00022833"/>
    </source>
</evidence>
<dbReference type="CDD" id="cd10747">
    <property type="entry name" value="DnaJ_C"/>
    <property type="match status" value="1"/>
</dbReference>
<comment type="cofactor">
    <cofactor evidence="14">
        <name>Zn(2+)</name>
        <dbReference type="ChEBI" id="CHEBI:29105"/>
    </cofactor>
    <text evidence="14">Binds 2 Zn(2+) ions per monomer.</text>
</comment>
<name>A0A1B8PJX3_MORNO</name>
<feature type="binding site" evidence="14">
    <location>
        <position position="207"/>
    </location>
    <ligand>
        <name>Zn(2+)</name>
        <dbReference type="ChEBI" id="CHEBI:29105"/>
        <label>2</label>
    </ligand>
</feature>
<evidence type="ECO:0000313" key="18">
    <source>
        <dbReference type="EMBL" id="OBX50793.1"/>
    </source>
</evidence>
<dbReference type="HAMAP" id="MF_01152">
    <property type="entry name" value="DnaJ"/>
    <property type="match status" value="1"/>
</dbReference>
<evidence type="ECO:0000256" key="6">
    <source>
        <dbReference type="ARBA" id="ARBA00022737"/>
    </source>
</evidence>
<dbReference type="InterPro" id="IPR001623">
    <property type="entry name" value="DnaJ_domain"/>
</dbReference>
<evidence type="ECO:0000256" key="4">
    <source>
        <dbReference type="ARBA" id="ARBA00022705"/>
    </source>
</evidence>
<dbReference type="CDD" id="cd10719">
    <property type="entry name" value="DnaJ_zf"/>
    <property type="match status" value="1"/>
</dbReference>
<dbReference type="GO" id="GO:0005524">
    <property type="term" value="F:ATP binding"/>
    <property type="evidence" value="ECO:0007669"/>
    <property type="project" value="InterPro"/>
</dbReference>
<evidence type="ECO:0000256" key="1">
    <source>
        <dbReference type="ARBA" id="ARBA00004496"/>
    </source>
</evidence>
<keyword evidence="3 14" id="KW-0963">Cytoplasm</keyword>
<dbReference type="Gene3D" id="2.10.230.10">
    <property type="entry name" value="Heat shock protein DnaJ, cysteine-rich domain"/>
    <property type="match status" value="1"/>
</dbReference>
<dbReference type="GO" id="GO:0009408">
    <property type="term" value="P:response to heat"/>
    <property type="evidence" value="ECO:0007669"/>
    <property type="project" value="InterPro"/>
</dbReference>
<keyword evidence="7 14" id="KW-0863">Zinc-finger</keyword>
<comment type="subcellular location">
    <subcellularLocation>
        <location evidence="1 14">Cytoplasm</location>
    </subcellularLocation>
</comment>
<dbReference type="Gene3D" id="2.60.260.20">
    <property type="entry name" value="Urease metallochaperone UreE, N-terminal domain"/>
    <property type="match status" value="2"/>
</dbReference>
<dbReference type="FunFam" id="2.60.260.20:FF:000004">
    <property type="entry name" value="Molecular chaperone DnaJ"/>
    <property type="match status" value="1"/>
</dbReference>
<keyword evidence="5 14" id="KW-0479">Metal-binding</keyword>
<comment type="function">
    <text evidence="11 14">Participates actively in the response to hyperosmotic and heat shock by preventing the aggregation of stress-denatured proteins and by disaggregating proteins, also in an autonomous, DnaK-independent fashion. Unfolded proteins bind initially to DnaJ; upon interaction with the DnaJ-bound protein, DnaK hydrolyzes its bound ATP, resulting in the formation of a stable complex. GrpE releases ADP from DnaK; ATP binding to DnaK triggers the release of the substrate protein, thus completing the reaction cycle. Several rounds of ATP-dependent interactions between DnaJ, DnaK and GrpE are required for fully efficient folding. Also involved, together with DnaK and GrpE, in the DNA replication of plasmids through activation of initiation proteins.</text>
</comment>
<dbReference type="InterPro" id="IPR008971">
    <property type="entry name" value="HSP40/DnaJ_pept-bd"/>
</dbReference>